<evidence type="ECO:0000256" key="1">
    <source>
        <dbReference type="ARBA" id="ARBA00023002"/>
    </source>
</evidence>
<protein>
    <submittedName>
        <fullName evidence="3">Uncharacterized protein</fullName>
    </submittedName>
</protein>
<dbReference type="Gene3D" id="3.40.50.720">
    <property type="entry name" value="NAD(P)-binding Rossmann-like Domain"/>
    <property type="match status" value="2"/>
</dbReference>
<dbReference type="NCBIfam" id="NF005559">
    <property type="entry name" value="PRK07231.1"/>
    <property type="match status" value="1"/>
</dbReference>
<dbReference type="PROSITE" id="PS00061">
    <property type="entry name" value="ADH_SHORT"/>
    <property type="match status" value="2"/>
</dbReference>
<evidence type="ECO:0000256" key="2">
    <source>
        <dbReference type="RuleBase" id="RU000363"/>
    </source>
</evidence>
<proteinExistence type="inferred from homology"/>
<organism evidence="3 4">
    <name type="scientific">Bursaphelenchus okinawaensis</name>
    <dbReference type="NCBI Taxonomy" id="465554"/>
    <lineage>
        <taxon>Eukaryota</taxon>
        <taxon>Metazoa</taxon>
        <taxon>Ecdysozoa</taxon>
        <taxon>Nematoda</taxon>
        <taxon>Chromadorea</taxon>
        <taxon>Rhabditida</taxon>
        <taxon>Tylenchina</taxon>
        <taxon>Tylenchomorpha</taxon>
        <taxon>Aphelenchoidea</taxon>
        <taxon>Aphelenchoididae</taxon>
        <taxon>Bursaphelenchus</taxon>
    </lineage>
</organism>
<accession>A0A811KZJ8</accession>
<dbReference type="PANTHER" id="PTHR43975">
    <property type="entry name" value="ZGC:101858"/>
    <property type="match status" value="1"/>
</dbReference>
<gene>
    <name evidence="3" type="ORF">BOKJ2_LOCUS9379</name>
</gene>
<keyword evidence="4" id="KW-1185">Reference proteome</keyword>
<dbReference type="InterPro" id="IPR036291">
    <property type="entry name" value="NAD(P)-bd_dom_sf"/>
</dbReference>
<comment type="similarity">
    <text evidence="2">Belongs to the short-chain dehydrogenases/reductases (SDR) family.</text>
</comment>
<dbReference type="PRINTS" id="PR00080">
    <property type="entry name" value="SDRFAMILY"/>
</dbReference>
<dbReference type="InterPro" id="IPR002347">
    <property type="entry name" value="SDR_fam"/>
</dbReference>
<reference evidence="3" key="1">
    <citation type="submission" date="2020-09" db="EMBL/GenBank/DDBJ databases">
        <authorList>
            <person name="Kikuchi T."/>
        </authorList>
    </citation>
    <scope>NUCLEOTIDE SEQUENCE</scope>
    <source>
        <strain evidence="3">SH1</strain>
    </source>
</reference>
<dbReference type="Proteomes" id="UP000614601">
    <property type="component" value="Unassembled WGS sequence"/>
</dbReference>
<name>A0A811KZJ8_9BILA</name>
<dbReference type="PRINTS" id="PR00081">
    <property type="entry name" value="GDHRDH"/>
</dbReference>
<dbReference type="InterPro" id="IPR020904">
    <property type="entry name" value="Sc_DH/Rdtase_CS"/>
</dbReference>
<dbReference type="GO" id="GO:0016491">
    <property type="term" value="F:oxidoreductase activity"/>
    <property type="evidence" value="ECO:0007669"/>
    <property type="project" value="UniProtKB-KW"/>
</dbReference>
<dbReference type="Pfam" id="PF13561">
    <property type="entry name" value="adh_short_C2"/>
    <property type="match status" value="1"/>
</dbReference>
<keyword evidence="1" id="KW-0560">Oxidoreductase</keyword>
<evidence type="ECO:0000313" key="4">
    <source>
        <dbReference type="Proteomes" id="UP000614601"/>
    </source>
</evidence>
<dbReference type="FunFam" id="3.40.50.720:FF:000084">
    <property type="entry name" value="Short-chain dehydrogenase reductase"/>
    <property type="match status" value="2"/>
</dbReference>
<dbReference type="EMBL" id="CAJFDH010000004">
    <property type="protein sequence ID" value="CAD5221307.1"/>
    <property type="molecule type" value="Genomic_DNA"/>
</dbReference>
<dbReference type="OrthoDB" id="47007at2759"/>
<comment type="caution">
    <text evidence="3">The sequence shown here is derived from an EMBL/GenBank/DDBJ whole genome shotgun (WGS) entry which is preliminary data.</text>
</comment>
<dbReference type="Pfam" id="PF00106">
    <property type="entry name" value="adh_short"/>
    <property type="match status" value="1"/>
</dbReference>
<dbReference type="AlphaFoldDB" id="A0A811KZJ8"/>
<dbReference type="Proteomes" id="UP000783686">
    <property type="component" value="Unassembled WGS sequence"/>
</dbReference>
<evidence type="ECO:0000313" key="3">
    <source>
        <dbReference type="EMBL" id="CAD5221307.1"/>
    </source>
</evidence>
<dbReference type="EMBL" id="CAJFCW020000004">
    <property type="protein sequence ID" value="CAG9114893.1"/>
    <property type="molecule type" value="Genomic_DNA"/>
</dbReference>
<sequence length="460" mass="49793">MAKVMIITGATSGIGKGAAFEMARRKWRLVLSGRNSEAMKHVVEECKRLGAEEVTYVLGDLTDSTTAKKIVGHAIKTFGQIDSLINNAGMLVGGNLESAKDDLSDYDAQMDGNVKSVVRLTKVALPFLIKSKGTIVNVSSVCGTNPMPGAFYYCMSKSALDQFTKCLAMEVAPKGVRVNSVNPGVIRTEFQQRAGFTEDTYQQKKAMAKVMIITGATSGIGKGAAFEMARRKWRLVLSGRNSEAMKEVVEECKKLGAEDVTFVLGDLTDPPTAKNIVDHAIETFGQIDSLINNAGMAVLTSFPNASETLEDFDTQFDNNVKSVLRLTKHALDHLIKTKGTIVNISSIAGLNAYPTCVYYCMSKSALDQFTKCLAMELASQGVRVNSVNPGAIVTNFMKRIGITEEQEKEMFENCKKTHPLGRVGQIDETAKAIAFLATDDSSFITGELLKVDGGATVYKP</sequence>
<dbReference type="PANTHER" id="PTHR43975:SF2">
    <property type="entry name" value="EG:BACR7A4.14 PROTEIN-RELATED"/>
    <property type="match status" value="1"/>
</dbReference>
<dbReference type="SUPFAM" id="SSF51735">
    <property type="entry name" value="NAD(P)-binding Rossmann-fold domains"/>
    <property type="match status" value="2"/>
</dbReference>